<dbReference type="RefSeq" id="WP_019919838.1">
    <property type="nucleotide sequence ID" value="NZ_CP140152.1"/>
</dbReference>
<feature type="domain" description="PAC" evidence="2">
    <location>
        <begin position="256"/>
        <end position="308"/>
    </location>
</feature>
<dbReference type="InterPro" id="IPR043128">
    <property type="entry name" value="Rev_trsase/Diguanyl_cyclase"/>
</dbReference>
<dbReference type="PROSITE" id="PS50887">
    <property type="entry name" value="GGDEF"/>
    <property type="match status" value="1"/>
</dbReference>
<dbReference type="InterPro" id="IPR052155">
    <property type="entry name" value="Biofilm_reg_signaling"/>
</dbReference>
<feature type="domain" description="PAS" evidence="1">
    <location>
        <begin position="182"/>
        <end position="252"/>
    </location>
</feature>
<sequence>MENYTTDQRRPPLLADQPVGMLPGFAVLSGAESYHAALAAIAADQVAELPPAAAAQVDIEQAFVNDLFLLAPVGYFVLGLDATILQMNVSGADLLGVPRVNPERLTLRHFVAPRFLDDFDRFVRAAFNDAQPQHCDLQLVRGPDVHQPGVPVTLRACADRSGQALRVQLEPAEGKLAALERSEERFRRIVHCAEEGIWEIDANARTSFVNPKMAQLLGYTIEDMLDRPLVAFMDDEGRAILEHNIASRQHRGAEAERHEFKFLRRDGSELWVTLATNPIFDAGGAYLGALALVSDITDSRASAELIWQQANFDTLTALPNRHMFQDRLGQEVKKARREGTLLALLFIDLDGFKQVNDTLGHGQGDALLVEAARRIVGCVRATDTVARLGGDEFTVILTGLESMNGVERIAQSIVSRLQAPFALQAANPVVSASIGISVFPADAVSPEDLVRNADQAMYAAKQNRRCRYSYFTADLQQAAQARQQVTLDLRAALAHDQLELHYQPIVNLRTGGIERAEALLRWRHPQRGLLAPGDFLPFAESGGLMMEIGDWVFRQAARQARQWQDEIGAGFQVGINQSSAQFRGDAALYAGWLGYAAELGLAPRSLVIEITERVLLDKATQVADRLRELREMGVQVALDNFGTGYSSLAHLKHFGIDLLKLDHSFIQHLASDSGDLAMCEALILMAHRLGLRVVAEGVETAAQRHLLELAGCDFAQGYVYAQPMAAPELTALAQRGLRHELSAGAAAIPRVPG</sequence>
<evidence type="ECO:0000259" key="2">
    <source>
        <dbReference type="PROSITE" id="PS50113"/>
    </source>
</evidence>
<dbReference type="Gene3D" id="3.20.20.450">
    <property type="entry name" value="EAL domain"/>
    <property type="match status" value="1"/>
</dbReference>
<keyword evidence="6" id="KW-1185">Reference proteome</keyword>
<dbReference type="Pfam" id="PF00989">
    <property type="entry name" value="PAS"/>
    <property type="match status" value="1"/>
</dbReference>
<dbReference type="SMART" id="SM00052">
    <property type="entry name" value="EAL"/>
    <property type="match status" value="1"/>
</dbReference>
<dbReference type="Gene3D" id="3.30.70.270">
    <property type="match status" value="1"/>
</dbReference>
<accession>A0ABZ0XRW1</accession>
<dbReference type="SUPFAM" id="SSF55785">
    <property type="entry name" value="PYP-like sensor domain (PAS domain)"/>
    <property type="match status" value="1"/>
</dbReference>
<name>A0ABZ0XRW1_9BURK</name>
<dbReference type="SMART" id="SM00086">
    <property type="entry name" value="PAC"/>
    <property type="match status" value="1"/>
</dbReference>
<evidence type="ECO:0000313" key="5">
    <source>
        <dbReference type="EMBL" id="WQH02409.1"/>
    </source>
</evidence>
<dbReference type="CDD" id="cd01948">
    <property type="entry name" value="EAL"/>
    <property type="match status" value="1"/>
</dbReference>
<dbReference type="InterPro" id="IPR000700">
    <property type="entry name" value="PAS-assoc_C"/>
</dbReference>
<dbReference type="PROSITE" id="PS50883">
    <property type="entry name" value="EAL"/>
    <property type="match status" value="1"/>
</dbReference>
<dbReference type="SMART" id="SM00091">
    <property type="entry name" value="PAS"/>
    <property type="match status" value="2"/>
</dbReference>
<evidence type="ECO:0000313" key="6">
    <source>
        <dbReference type="Proteomes" id="UP001326110"/>
    </source>
</evidence>
<dbReference type="PANTHER" id="PTHR44757">
    <property type="entry name" value="DIGUANYLATE CYCLASE DGCP"/>
    <property type="match status" value="1"/>
</dbReference>
<dbReference type="InterPro" id="IPR035919">
    <property type="entry name" value="EAL_sf"/>
</dbReference>
<proteinExistence type="predicted"/>
<dbReference type="NCBIfam" id="TIGR00254">
    <property type="entry name" value="GGDEF"/>
    <property type="match status" value="1"/>
</dbReference>
<dbReference type="PROSITE" id="PS50113">
    <property type="entry name" value="PAC"/>
    <property type="match status" value="1"/>
</dbReference>
<dbReference type="Gene3D" id="3.30.450.20">
    <property type="entry name" value="PAS domain"/>
    <property type="match status" value="1"/>
</dbReference>
<dbReference type="InterPro" id="IPR029787">
    <property type="entry name" value="Nucleotide_cyclase"/>
</dbReference>
<dbReference type="InterPro" id="IPR035965">
    <property type="entry name" value="PAS-like_dom_sf"/>
</dbReference>
<dbReference type="PANTHER" id="PTHR44757:SF2">
    <property type="entry name" value="BIOFILM ARCHITECTURE MAINTENANCE PROTEIN MBAA"/>
    <property type="match status" value="1"/>
</dbReference>
<dbReference type="InterPro" id="IPR000160">
    <property type="entry name" value="GGDEF_dom"/>
</dbReference>
<dbReference type="PROSITE" id="PS50112">
    <property type="entry name" value="PAS"/>
    <property type="match status" value="1"/>
</dbReference>
<dbReference type="NCBIfam" id="TIGR00229">
    <property type="entry name" value="sensory_box"/>
    <property type="match status" value="1"/>
</dbReference>
<evidence type="ECO:0000259" key="1">
    <source>
        <dbReference type="PROSITE" id="PS50112"/>
    </source>
</evidence>
<dbReference type="CDD" id="cd01949">
    <property type="entry name" value="GGDEF"/>
    <property type="match status" value="1"/>
</dbReference>
<dbReference type="SMART" id="SM00267">
    <property type="entry name" value="GGDEF"/>
    <property type="match status" value="1"/>
</dbReference>
<reference evidence="5 6" key="1">
    <citation type="submission" date="2023-11" db="EMBL/GenBank/DDBJ databases">
        <title>MicrobeMod: A computational toolkit for identifying prokaryotic methylation and restriction-modification with nanopore sequencing.</title>
        <authorList>
            <person name="Crits-Christoph A."/>
            <person name="Kang S.C."/>
            <person name="Lee H."/>
            <person name="Ostrov N."/>
        </authorList>
    </citation>
    <scope>NUCLEOTIDE SEQUENCE [LARGE SCALE GENOMIC DNA]</scope>
    <source>
        <strain evidence="5 6">ATCC 25935</strain>
    </source>
</reference>
<dbReference type="InterPro" id="IPR001610">
    <property type="entry name" value="PAC"/>
</dbReference>
<feature type="domain" description="GGDEF" evidence="4">
    <location>
        <begin position="340"/>
        <end position="473"/>
    </location>
</feature>
<dbReference type="SUPFAM" id="SSF141868">
    <property type="entry name" value="EAL domain-like"/>
    <property type="match status" value="1"/>
</dbReference>
<feature type="domain" description="EAL" evidence="3">
    <location>
        <begin position="482"/>
        <end position="737"/>
    </location>
</feature>
<dbReference type="Pfam" id="PF00990">
    <property type="entry name" value="GGDEF"/>
    <property type="match status" value="1"/>
</dbReference>
<organism evidence="5 6">
    <name type="scientific">Duganella zoogloeoides</name>
    <dbReference type="NCBI Taxonomy" id="75659"/>
    <lineage>
        <taxon>Bacteria</taxon>
        <taxon>Pseudomonadati</taxon>
        <taxon>Pseudomonadota</taxon>
        <taxon>Betaproteobacteria</taxon>
        <taxon>Burkholderiales</taxon>
        <taxon>Oxalobacteraceae</taxon>
        <taxon>Telluria group</taxon>
        <taxon>Duganella</taxon>
    </lineage>
</organism>
<evidence type="ECO:0000259" key="4">
    <source>
        <dbReference type="PROSITE" id="PS50887"/>
    </source>
</evidence>
<dbReference type="Proteomes" id="UP001326110">
    <property type="component" value="Chromosome"/>
</dbReference>
<dbReference type="InterPro" id="IPR001633">
    <property type="entry name" value="EAL_dom"/>
</dbReference>
<dbReference type="SUPFAM" id="SSF55073">
    <property type="entry name" value="Nucleotide cyclase"/>
    <property type="match status" value="1"/>
</dbReference>
<gene>
    <name evidence="5" type="ORF">SR858_15135</name>
</gene>
<protein>
    <submittedName>
        <fullName evidence="5">EAL domain-containing protein</fullName>
    </submittedName>
</protein>
<evidence type="ECO:0000259" key="3">
    <source>
        <dbReference type="PROSITE" id="PS50883"/>
    </source>
</evidence>
<dbReference type="EMBL" id="CP140152">
    <property type="protein sequence ID" value="WQH02409.1"/>
    <property type="molecule type" value="Genomic_DNA"/>
</dbReference>
<dbReference type="InterPro" id="IPR013767">
    <property type="entry name" value="PAS_fold"/>
</dbReference>
<dbReference type="CDD" id="cd00130">
    <property type="entry name" value="PAS"/>
    <property type="match status" value="1"/>
</dbReference>
<dbReference type="Pfam" id="PF00563">
    <property type="entry name" value="EAL"/>
    <property type="match status" value="1"/>
</dbReference>
<dbReference type="InterPro" id="IPR000014">
    <property type="entry name" value="PAS"/>
</dbReference>